<protein>
    <submittedName>
        <fullName evidence="1">Uncharacterized protein</fullName>
    </submittedName>
</protein>
<reference evidence="1 2" key="1">
    <citation type="submission" date="2017-11" db="EMBL/GenBank/DDBJ databases">
        <title>Complete genome sequence of Streptomyces lavendulae subsp. lavendulae CCM 3239 (formerly 'Streptomyces aureofaciens CCM 3239'), the producer of the angucycline-type antibiotic auricin.</title>
        <authorList>
            <person name="Busche T."/>
            <person name="Novakova R."/>
            <person name="Al'Dilaimi A."/>
            <person name="Homerova D."/>
            <person name="Feckova L."/>
            <person name="Rezuchova B."/>
            <person name="Mingyar E."/>
            <person name="Csolleiova D."/>
            <person name="Bekeova C."/>
            <person name="Winkler A."/>
            <person name="Sevcikova B."/>
            <person name="Kalinowski J."/>
            <person name="Kormanec J."/>
            <person name="Ruckert C."/>
        </authorList>
    </citation>
    <scope>NUCLEOTIDE SEQUENCE [LARGE SCALE GENOMIC DNA]</scope>
    <source>
        <strain evidence="1 2">CCM 3239</strain>
    </source>
</reference>
<gene>
    <name evidence="1" type="ORF">SLAV_35200</name>
</gene>
<name>A0A2K8PRU0_STRLA</name>
<dbReference type="GeneID" id="49388015"/>
<dbReference type="SUPFAM" id="SSF159275">
    <property type="entry name" value="PA1994-like"/>
    <property type="match status" value="1"/>
</dbReference>
<dbReference type="EMBL" id="CP024985">
    <property type="protein sequence ID" value="ATZ28810.1"/>
    <property type="molecule type" value="Genomic_DNA"/>
</dbReference>
<evidence type="ECO:0000313" key="1">
    <source>
        <dbReference type="EMBL" id="ATZ28810.1"/>
    </source>
</evidence>
<organism evidence="1 2">
    <name type="scientific">Streptomyces lavendulae subsp. lavendulae</name>
    <dbReference type="NCBI Taxonomy" id="58340"/>
    <lineage>
        <taxon>Bacteria</taxon>
        <taxon>Bacillati</taxon>
        <taxon>Actinomycetota</taxon>
        <taxon>Actinomycetes</taxon>
        <taxon>Kitasatosporales</taxon>
        <taxon>Streptomycetaceae</taxon>
        <taxon>Streptomyces</taxon>
    </lineage>
</organism>
<keyword evidence="2" id="KW-1185">Reference proteome</keyword>
<sequence>MNGHHLARTWEILPGGGYSTAWAGLTDRSLTARGRAVGLEPEPYWVTYALDTGDAYVTTALRVTVETGAGRRTLDLRHDAGRWSVDGEHRPDLDGALDCDLGLCPLTNTMPVLRHGLHRSPAGGGHTFLMAWVSVPGLEVTASRQSYTPLGPAGRGARIRYESGDFRSDVEFDGDGLVLDYPGLARALPQGPAGG</sequence>
<dbReference type="OrthoDB" id="7347529at2"/>
<proteinExistence type="predicted"/>
<dbReference type="AlphaFoldDB" id="A0A2K8PRU0"/>
<evidence type="ECO:0000313" key="2">
    <source>
        <dbReference type="Proteomes" id="UP000231791"/>
    </source>
</evidence>
<accession>A0A2K8PRU0</accession>
<dbReference type="KEGG" id="slx:SLAV_35200"/>
<dbReference type="Proteomes" id="UP000231791">
    <property type="component" value="Chromosome"/>
</dbReference>
<dbReference type="InterPro" id="IPR009467">
    <property type="entry name" value="Glycolipid-bd_prot_put"/>
</dbReference>
<dbReference type="RefSeq" id="WP_030230091.1">
    <property type="nucleotide sequence ID" value="NZ_CP024985.1"/>
</dbReference>
<dbReference type="Pfam" id="PF06475">
    <property type="entry name" value="Glycolipid_bind"/>
    <property type="match status" value="1"/>
</dbReference>